<dbReference type="PANTHER" id="PTHR12471:SF2">
    <property type="entry name" value="V-TYPE PROTON ATPASE SUBUNIT S1"/>
    <property type="match status" value="1"/>
</dbReference>
<dbReference type="GO" id="GO:0098588">
    <property type="term" value="C:bounding membrane of organelle"/>
    <property type="evidence" value="ECO:0007669"/>
    <property type="project" value="UniProtKB-ARBA"/>
</dbReference>
<dbReference type="GO" id="GO:0030641">
    <property type="term" value="P:regulation of cellular pH"/>
    <property type="evidence" value="ECO:0007669"/>
    <property type="project" value="TreeGrafter"/>
</dbReference>
<protein>
    <submittedName>
        <fullName evidence="11">V-type proton ATPase subunit S1 isoform X1</fullName>
    </submittedName>
</protein>
<dbReference type="OrthoDB" id="9985059at2759"/>
<evidence type="ECO:0000256" key="5">
    <source>
        <dbReference type="ARBA" id="ARBA00023136"/>
    </source>
</evidence>
<proteinExistence type="inferred from homology"/>
<dbReference type="GO" id="GO:0001671">
    <property type="term" value="F:ATPase activator activity"/>
    <property type="evidence" value="ECO:0007669"/>
    <property type="project" value="TreeGrafter"/>
</dbReference>
<evidence type="ECO:0000313" key="10">
    <source>
        <dbReference type="Proteomes" id="UP000515159"/>
    </source>
</evidence>
<dbReference type="InterPro" id="IPR008388">
    <property type="entry name" value="Ac45_acc_su"/>
</dbReference>
<evidence type="ECO:0000256" key="2">
    <source>
        <dbReference type="ARBA" id="ARBA00009037"/>
    </source>
</evidence>
<dbReference type="GO" id="GO:0012505">
    <property type="term" value="C:endomembrane system"/>
    <property type="evidence" value="ECO:0007669"/>
    <property type="project" value="UniProtKB-ARBA"/>
</dbReference>
<organism evidence="10 11">
    <name type="scientific">Geotrypetes seraphini</name>
    <name type="common">Gaboon caecilian</name>
    <name type="synonym">Caecilia seraphini</name>
    <dbReference type="NCBI Taxonomy" id="260995"/>
    <lineage>
        <taxon>Eukaryota</taxon>
        <taxon>Metazoa</taxon>
        <taxon>Chordata</taxon>
        <taxon>Craniata</taxon>
        <taxon>Vertebrata</taxon>
        <taxon>Euteleostomi</taxon>
        <taxon>Amphibia</taxon>
        <taxon>Gymnophiona</taxon>
        <taxon>Geotrypetes</taxon>
    </lineage>
</organism>
<reference evidence="11" key="1">
    <citation type="submission" date="2025-08" db="UniProtKB">
        <authorList>
            <consortium name="RefSeq"/>
        </authorList>
    </citation>
    <scope>IDENTIFICATION</scope>
</reference>
<evidence type="ECO:0000256" key="7">
    <source>
        <dbReference type="SAM" id="SignalP"/>
    </source>
</evidence>
<dbReference type="AlphaFoldDB" id="A0A6P8NQV4"/>
<evidence type="ECO:0000256" key="1">
    <source>
        <dbReference type="ARBA" id="ARBA00004167"/>
    </source>
</evidence>
<dbReference type="CTD" id="537"/>
<dbReference type="FunCoup" id="A0A6P8NQV4">
    <property type="interactions" value="481"/>
</dbReference>
<dbReference type="InterPro" id="IPR046755">
    <property type="entry name" value="VAS1_LD"/>
</dbReference>
<sequence length="454" mass="49481">MATVSCAGLFLPFLLVASVLGVQQVPLLLWSSQGSLWNTVDAPHEGHVTTDFQLASYLDLALTSGPHNVLLFLQDKLSLEDFTAYGGVFSNKQDTAFPALESVLESSPSSLMLPSVEWYAASTLSACLKEKLGTSPLHIDQATLQELKLNGSIPSLLVVRLPYTISTSLMTPKEVFSGNDAVLGQVISVLKAEDVPYTAILTATRPSRASRDISSVGSTGRQLLQVPTAASATYPPLAYPENNPCILFWAKNISLAYDKEHTVDLTNQTFRSSIVSTEGSTCNNETAVLALTYKNIFRGLPVTLTFRMFNRHYPISGRSWFILNRLEVAFNSSTAFFNASQVTAPSSYSFHCGLLSNFPGHGSILVPNDADSFTQLWLVFFEGFQIQGFNVTSGNFSYASDCSGFFSAGIWMGLVTTFLLVFILTYGLHMVMSLKTMDRFDDPKGPSISVPLTE</sequence>
<evidence type="ECO:0000259" key="8">
    <source>
        <dbReference type="Pfam" id="PF05827"/>
    </source>
</evidence>
<feature type="transmembrane region" description="Helical" evidence="6">
    <location>
        <begin position="405"/>
        <end position="428"/>
    </location>
</feature>
<evidence type="ECO:0000259" key="9">
    <source>
        <dbReference type="Pfam" id="PF20520"/>
    </source>
</evidence>
<dbReference type="KEGG" id="gsh:117349369"/>
<feature type="domain" description="V-type proton ATPase subunit S1 luminal" evidence="8">
    <location>
        <begin position="243"/>
        <end position="389"/>
    </location>
</feature>
<dbReference type="InterPro" id="IPR046756">
    <property type="entry name" value="VAS1/VOA1_TM"/>
</dbReference>
<gene>
    <name evidence="11" type="primary">ATP6AP1</name>
</gene>
<comment type="subcellular location">
    <subcellularLocation>
        <location evidence="1">Membrane</location>
        <topology evidence="1">Single-pass membrane protein</topology>
    </subcellularLocation>
</comment>
<dbReference type="GO" id="GO:0033176">
    <property type="term" value="C:proton-transporting V-type ATPase complex"/>
    <property type="evidence" value="ECO:0007669"/>
    <property type="project" value="TreeGrafter"/>
</dbReference>
<evidence type="ECO:0000313" key="11">
    <source>
        <dbReference type="RefSeq" id="XP_033778652.1"/>
    </source>
</evidence>
<evidence type="ECO:0000256" key="4">
    <source>
        <dbReference type="ARBA" id="ARBA00022989"/>
    </source>
</evidence>
<dbReference type="InParanoid" id="A0A6P8NQV4"/>
<evidence type="ECO:0000256" key="3">
    <source>
        <dbReference type="ARBA" id="ARBA00022692"/>
    </source>
</evidence>
<keyword evidence="10" id="KW-1185">Reference proteome</keyword>
<dbReference type="Pfam" id="PF05827">
    <property type="entry name" value="VAS1_LD"/>
    <property type="match status" value="1"/>
</dbReference>
<dbReference type="Gene3D" id="2.40.160.110">
    <property type="match status" value="1"/>
</dbReference>
<feature type="domain" description="V-type proton ATPase subunit S1/VOA1 transmembrane" evidence="9">
    <location>
        <begin position="404"/>
        <end position="442"/>
    </location>
</feature>
<dbReference type="Proteomes" id="UP000515159">
    <property type="component" value="Chromosome 1"/>
</dbReference>
<feature type="signal peptide" evidence="7">
    <location>
        <begin position="1"/>
        <end position="21"/>
    </location>
</feature>
<dbReference type="PANTHER" id="PTHR12471">
    <property type="entry name" value="VACUOLAR ATP SYNTHASE SUBUNIT S1"/>
    <property type="match status" value="1"/>
</dbReference>
<dbReference type="FunFam" id="2.40.160.110:FF:000003">
    <property type="entry name" value="ATPase H+ transporting accessory protein 1"/>
    <property type="match status" value="1"/>
</dbReference>
<keyword evidence="4 6" id="KW-1133">Transmembrane helix</keyword>
<dbReference type="Pfam" id="PF20520">
    <property type="entry name" value="Ac45-VOA1_TM"/>
    <property type="match status" value="1"/>
</dbReference>
<keyword evidence="7" id="KW-0732">Signal</keyword>
<feature type="chain" id="PRO_5028044663" evidence="7">
    <location>
        <begin position="22"/>
        <end position="454"/>
    </location>
</feature>
<evidence type="ECO:0000256" key="6">
    <source>
        <dbReference type="SAM" id="Phobius"/>
    </source>
</evidence>
<accession>A0A6P8NQV4</accession>
<dbReference type="GO" id="GO:0030659">
    <property type="term" value="C:cytoplasmic vesicle membrane"/>
    <property type="evidence" value="ECO:0007669"/>
    <property type="project" value="UniProtKB-ARBA"/>
</dbReference>
<dbReference type="RefSeq" id="XP_033778652.1">
    <property type="nucleotide sequence ID" value="XM_033922761.1"/>
</dbReference>
<dbReference type="GeneID" id="117349369"/>
<comment type="similarity">
    <text evidence="2">Belongs to the vacuolar ATPase subunit S1 family.</text>
</comment>
<keyword evidence="3 6" id="KW-0812">Transmembrane</keyword>
<name>A0A6P8NQV4_GEOSA</name>
<keyword evidence="5 6" id="KW-0472">Membrane</keyword>